<name>A0AAD7HVJ2_9AGAR</name>
<gene>
    <name evidence="2" type="ORF">B0H16DRAFT_1697276</name>
</gene>
<accession>A0AAD7HVJ2</accession>
<evidence type="ECO:0000313" key="2">
    <source>
        <dbReference type="EMBL" id="KAJ7729194.1"/>
    </source>
</evidence>
<comment type="caution">
    <text evidence="2">The sequence shown here is derived from an EMBL/GenBank/DDBJ whole genome shotgun (WGS) entry which is preliminary data.</text>
</comment>
<reference evidence="2" key="1">
    <citation type="submission" date="2023-03" db="EMBL/GenBank/DDBJ databases">
        <title>Massive genome expansion in bonnet fungi (Mycena s.s.) driven by repeated elements and novel gene families across ecological guilds.</title>
        <authorList>
            <consortium name="Lawrence Berkeley National Laboratory"/>
            <person name="Harder C.B."/>
            <person name="Miyauchi S."/>
            <person name="Viragh M."/>
            <person name="Kuo A."/>
            <person name="Thoen E."/>
            <person name="Andreopoulos B."/>
            <person name="Lu D."/>
            <person name="Skrede I."/>
            <person name="Drula E."/>
            <person name="Henrissat B."/>
            <person name="Morin E."/>
            <person name="Kohler A."/>
            <person name="Barry K."/>
            <person name="LaButti K."/>
            <person name="Morin E."/>
            <person name="Salamov A."/>
            <person name="Lipzen A."/>
            <person name="Mereny Z."/>
            <person name="Hegedus B."/>
            <person name="Baldrian P."/>
            <person name="Stursova M."/>
            <person name="Weitz H."/>
            <person name="Taylor A."/>
            <person name="Grigoriev I.V."/>
            <person name="Nagy L.G."/>
            <person name="Martin F."/>
            <person name="Kauserud H."/>
        </authorList>
    </citation>
    <scope>NUCLEOTIDE SEQUENCE</scope>
    <source>
        <strain evidence="2">CBHHK182m</strain>
    </source>
</reference>
<evidence type="ECO:0000256" key="1">
    <source>
        <dbReference type="SAM" id="MobiDB-lite"/>
    </source>
</evidence>
<dbReference type="Proteomes" id="UP001215598">
    <property type="component" value="Unassembled WGS sequence"/>
</dbReference>
<proteinExistence type="predicted"/>
<protein>
    <submittedName>
        <fullName evidence="2">Uncharacterized protein</fullName>
    </submittedName>
</protein>
<dbReference type="EMBL" id="JARKIB010000167">
    <property type="protein sequence ID" value="KAJ7729194.1"/>
    <property type="molecule type" value="Genomic_DNA"/>
</dbReference>
<organism evidence="2 3">
    <name type="scientific">Mycena metata</name>
    <dbReference type="NCBI Taxonomy" id="1033252"/>
    <lineage>
        <taxon>Eukaryota</taxon>
        <taxon>Fungi</taxon>
        <taxon>Dikarya</taxon>
        <taxon>Basidiomycota</taxon>
        <taxon>Agaricomycotina</taxon>
        <taxon>Agaricomycetes</taxon>
        <taxon>Agaricomycetidae</taxon>
        <taxon>Agaricales</taxon>
        <taxon>Marasmiineae</taxon>
        <taxon>Mycenaceae</taxon>
        <taxon>Mycena</taxon>
    </lineage>
</organism>
<sequence>MIGGVGVGEVEREGDIRTAYFKLFQTVPYKATLSRGAAAAGDAGREGAGTATSEMKDRPRREVRFDIVLMWRATASGWWKWVRTTEGCSRASRKETTCRVAGVVGGALKWRYSSDCPPHRGGGGVSFDSRGVWIKPRTPQETTRMQREERRDVEAEEAGRGRTTGAGRRPTKRAKEPNSVA</sequence>
<evidence type="ECO:0000313" key="3">
    <source>
        <dbReference type="Proteomes" id="UP001215598"/>
    </source>
</evidence>
<dbReference type="AlphaFoldDB" id="A0AAD7HVJ2"/>
<keyword evidence="3" id="KW-1185">Reference proteome</keyword>
<feature type="region of interest" description="Disordered" evidence="1">
    <location>
        <begin position="119"/>
        <end position="181"/>
    </location>
</feature>
<feature type="compositionally biased region" description="Basic and acidic residues" evidence="1">
    <location>
        <begin position="144"/>
        <end position="160"/>
    </location>
</feature>